<accession>A0A3M7R9U6</accession>
<organism evidence="1 2">
    <name type="scientific">Brachionus plicatilis</name>
    <name type="common">Marine rotifer</name>
    <name type="synonym">Brachionus muelleri</name>
    <dbReference type="NCBI Taxonomy" id="10195"/>
    <lineage>
        <taxon>Eukaryota</taxon>
        <taxon>Metazoa</taxon>
        <taxon>Spiralia</taxon>
        <taxon>Gnathifera</taxon>
        <taxon>Rotifera</taxon>
        <taxon>Eurotatoria</taxon>
        <taxon>Monogononta</taxon>
        <taxon>Pseudotrocha</taxon>
        <taxon>Ploima</taxon>
        <taxon>Brachionidae</taxon>
        <taxon>Brachionus</taxon>
    </lineage>
</organism>
<dbReference type="EMBL" id="REGN01003930">
    <property type="protein sequence ID" value="RNA20025.1"/>
    <property type="molecule type" value="Genomic_DNA"/>
</dbReference>
<dbReference type="AlphaFoldDB" id="A0A3M7R9U6"/>
<evidence type="ECO:0000313" key="2">
    <source>
        <dbReference type="Proteomes" id="UP000276133"/>
    </source>
</evidence>
<evidence type="ECO:0000313" key="1">
    <source>
        <dbReference type="EMBL" id="RNA20025.1"/>
    </source>
</evidence>
<protein>
    <submittedName>
        <fullName evidence="1">Uncharacterized protein</fullName>
    </submittedName>
</protein>
<dbReference type="Proteomes" id="UP000276133">
    <property type="component" value="Unassembled WGS sequence"/>
</dbReference>
<sequence>MTICQCGQNKKILDLHKINFETRYSNFCADPKFCASRLKKKILHVLNRPVTFRLISLNEHVKNNRNILPYEPKKY</sequence>
<proteinExistence type="predicted"/>
<comment type="caution">
    <text evidence="1">The sequence shown here is derived from an EMBL/GenBank/DDBJ whole genome shotgun (WGS) entry which is preliminary data.</text>
</comment>
<name>A0A3M7R9U6_BRAPC</name>
<reference evidence="1 2" key="1">
    <citation type="journal article" date="2018" name="Sci. Rep.">
        <title>Genomic signatures of local adaptation to the degree of environmental predictability in rotifers.</title>
        <authorList>
            <person name="Franch-Gras L."/>
            <person name="Hahn C."/>
            <person name="Garcia-Roger E.M."/>
            <person name="Carmona M.J."/>
            <person name="Serra M."/>
            <person name="Gomez A."/>
        </authorList>
    </citation>
    <scope>NUCLEOTIDE SEQUENCE [LARGE SCALE GENOMIC DNA]</scope>
    <source>
        <strain evidence="1">HYR1</strain>
    </source>
</reference>
<keyword evidence="2" id="KW-1185">Reference proteome</keyword>
<gene>
    <name evidence="1" type="ORF">BpHYR1_010047</name>
</gene>